<evidence type="ECO:0000256" key="9">
    <source>
        <dbReference type="PROSITE-ProRule" id="PRU00042"/>
    </source>
</evidence>
<feature type="domain" description="C2H2-type" evidence="11">
    <location>
        <begin position="424"/>
        <end position="451"/>
    </location>
</feature>
<dbReference type="InterPro" id="IPR008598">
    <property type="entry name" value="Di19_Zn-bd"/>
</dbReference>
<keyword evidence="6" id="KW-0805">Transcription regulation</keyword>
<proteinExistence type="predicted"/>
<evidence type="ECO:0000256" key="6">
    <source>
        <dbReference type="ARBA" id="ARBA00023015"/>
    </source>
</evidence>
<evidence type="ECO:0000313" key="13">
    <source>
        <dbReference type="Proteomes" id="UP000235965"/>
    </source>
</evidence>
<dbReference type="Pfam" id="PF00096">
    <property type="entry name" value="zf-C2H2"/>
    <property type="match status" value="2"/>
</dbReference>
<feature type="domain" description="C2H2-type" evidence="11">
    <location>
        <begin position="480"/>
        <end position="507"/>
    </location>
</feature>
<dbReference type="FunFam" id="3.30.160.60:FF:000522">
    <property type="entry name" value="zinc finger protein 285"/>
    <property type="match status" value="1"/>
</dbReference>
<dbReference type="GO" id="GO:0000978">
    <property type="term" value="F:RNA polymerase II cis-regulatory region sequence-specific DNA binding"/>
    <property type="evidence" value="ECO:0007669"/>
    <property type="project" value="TreeGrafter"/>
</dbReference>
<feature type="domain" description="C2H2-type" evidence="11">
    <location>
        <begin position="394"/>
        <end position="422"/>
    </location>
</feature>
<evidence type="ECO:0000256" key="4">
    <source>
        <dbReference type="ARBA" id="ARBA00022771"/>
    </source>
</evidence>
<dbReference type="GO" id="GO:0001227">
    <property type="term" value="F:DNA-binding transcription repressor activity, RNA polymerase II-specific"/>
    <property type="evidence" value="ECO:0007669"/>
    <property type="project" value="TreeGrafter"/>
</dbReference>
<comment type="subcellular location">
    <subcellularLocation>
        <location evidence="1">Nucleus</location>
    </subcellularLocation>
</comment>
<dbReference type="PANTHER" id="PTHR24399:SF31">
    <property type="entry name" value="ZINC FINGER PROTEIN PLAGL1"/>
    <property type="match status" value="1"/>
</dbReference>
<dbReference type="Gene3D" id="3.30.160.60">
    <property type="entry name" value="Classic Zinc Finger"/>
    <property type="match status" value="7"/>
</dbReference>
<dbReference type="AlphaFoldDB" id="A0A2J7QZF4"/>
<keyword evidence="5" id="KW-0862">Zinc</keyword>
<keyword evidence="3" id="KW-0677">Repeat</keyword>
<evidence type="ECO:0000313" key="12">
    <source>
        <dbReference type="EMBL" id="PNF33945.1"/>
    </source>
</evidence>
<keyword evidence="8" id="KW-0539">Nucleus</keyword>
<dbReference type="Proteomes" id="UP000235965">
    <property type="component" value="Unassembled WGS sequence"/>
</dbReference>
<evidence type="ECO:0000256" key="5">
    <source>
        <dbReference type="ARBA" id="ARBA00022833"/>
    </source>
</evidence>
<organism evidence="12 13">
    <name type="scientific">Cryptotermes secundus</name>
    <dbReference type="NCBI Taxonomy" id="105785"/>
    <lineage>
        <taxon>Eukaryota</taxon>
        <taxon>Metazoa</taxon>
        <taxon>Ecdysozoa</taxon>
        <taxon>Arthropoda</taxon>
        <taxon>Hexapoda</taxon>
        <taxon>Insecta</taxon>
        <taxon>Pterygota</taxon>
        <taxon>Neoptera</taxon>
        <taxon>Polyneoptera</taxon>
        <taxon>Dictyoptera</taxon>
        <taxon>Blattodea</taxon>
        <taxon>Blattoidea</taxon>
        <taxon>Termitoidae</taxon>
        <taxon>Kalotermitidae</taxon>
        <taxon>Cryptotermitinae</taxon>
        <taxon>Cryptotermes</taxon>
    </lineage>
</organism>
<keyword evidence="7" id="KW-0804">Transcription</keyword>
<evidence type="ECO:0000256" key="7">
    <source>
        <dbReference type="ARBA" id="ARBA00023163"/>
    </source>
</evidence>
<name>A0A2J7QZF4_9NEOP</name>
<dbReference type="Pfam" id="PF05605">
    <property type="entry name" value="zf-Di19"/>
    <property type="match status" value="1"/>
</dbReference>
<feature type="domain" description="C2H2-type" evidence="11">
    <location>
        <begin position="309"/>
        <end position="336"/>
    </location>
</feature>
<evidence type="ECO:0000259" key="11">
    <source>
        <dbReference type="PROSITE" id="PS50157"/>
    </source>
</evidence>
<feature type="region of interest" description="Disordered" evidence="10">
    <location>
        <begin position="210"/>
        <end position="253"/>
    </location>
</feature>
<feature type="compositionally biased region" description="Polar residues" evidence="10">
    <location>
        <begin position="229"/>
        <end position="244"/>
    </location>
</feature>
<evidence type="ECO:0000256" key="1">
    <source>
        <dbReference type="ARBA" id="ARBA00004123"/>
    </source>
</evidence>
<dbReference type="OrthoDB" id="3561125at2759"/>
<dbReference type="EMBL" id="NEVH01009069">
    <property type="protein sequence ID" value="PNF33945.1"/>
    <property type="molecule type" value="Genomic_DNA"/>
</dbReference>
<dbReference type="InterPro" id="IPR013087">
    <property type="entry name" value="Znf_C2H2_type"/>
</dbReference>
<keyword evidence="2" id="KW-0479">Metal-binding</keyword>
<sequence length="850" mass="97039">MDLDENTNVLDEVENLFKKLESLPENLKRVAFNKIQEKLPLQDKLCKDTRVSGRRKRPGRKRKAQVYESICDENKTENSWYSENIETEYVVEAVLTRRGRRAKRISYAHMHGYGKNHEDFYEKPKNISEEKKKKKEIQYCANNVELELPVMRPTVPSRKIVDFEIKEQNVNPDSIVSNAGILAKITDEVNEVSVPDKTVSAVCINTEVLENENPEVVDDPSAVPEDTQTENSRPSEQQNNIINRNDSEEKMKTEKGVQECSRTTSGSVLWRKRRGPRTDKLTCQDCKFMTSSRSLLEIHTRRHTGIRPYVCPDCGKAFPQSSGLNIHMKRHRGQRDYPCDYCEYRAYTRVDKLRHMTVHTGERNQVCQYCGKAYAKDSTLREHVRSIHERSSKHVCSECGFTTYRANNLRVHIRMRHRGEYNNHVCPVCSARVKQRNAFLEHMRSHTGEKPYRCGQCESSFACLARLTVHRKSVHEPRKFPCSHCCKTFQTKHHLLRHSVIHTKAKPFSCPFCTYLCNTQGNMTKHVKTIHHMPHFSYRKYKADQESGAFATNKMNPEWIEKGQRVTEQYLKDLSTKLGRSVTLDELRARENEKQKRIKDEVEQAKIKRMNRIHTPEHSYHSRPGKMASLNSKAETVKLEGEEVVDPATLILQVAAQNADNFVDMVNDEDLSSPPHIVQVDLLSGIHNDDTPKCEASQVTVAPHIVQMLSGINSDDNSKNNAQVIHIQTSDALQGNDLEEGEFETVILSNGGEGSDFVTGQVFELVSSENLQLCLNGEFIESGDSNTIQVLHQESLSKKDEVYSVSQGSEQQILEIGSAAHLMSNKEGNTQEADTVVVIINTDNSLENTL</sequence>
<dbReference type="STRING" id="105785.A0A2J7QZF4"/>
<dbReference type="GO" id="GO:0005654">
    <property type="term" value="C:nucleoplasm"/>
    <property type="evidence" value="ECO:0007669"/>
    <property type="project" value="TreeGrafter"/>
</dbReference>
<feature type="domain" description="C2H2-type" evidence="11">
    <location>
        <begin position="337"/>
        <end position="364"/>
    </location>
</feature>
<evidence type="ECO:0000256" key="2">
    <source>
        <dbReference type="ARBA" id="ARBA00022723"/>
    </source>
</evidence>
<gene>
    <name evidence="12" type="ORF">B7P43_G04673</name>
</gene>
<evidence type="ECO:0000256" key="8">
    <source>
        <dbReference type="ARBA" id="ARBA00023242"/>
    </source>
</evidence>
<dbReference type="PANTHER" id="PTHR24399">
    <property type="entry name" value="ZINC FINGER AND BTB DOMAIN-CONTAINING"/>
    <property type="match status" value="1"/>
</dbReference>
<feature type="domain" description="C2H2-type" evidence="11">
    <location>
        <begin position="365"/>
        <end position="393"/>
    </location>
</feature>
<dbReference type="FunFam" id="3.30.160.60:FF:000446">
    <property type="entry name" value="Zinc finger protein"/>
    <property type="match status" value="1"/>
</dbReference>
<comment type="caution">
    <text evidence="12">The sequence shown here is derived from an EMBL/GenBank/DDBJ whole genome shotgun (WGS) entry which is preliminary data.</text>
</comment>
<dbReference type="InParanoid" id="A0A2J7QZF4"/>
<dbReference type="GO" id="GO:0008270">
    <property type="term" value="F:zinc ion binding"/>
    <property type="evidence" value="ECO:0007669"/>
    <property type="project" value="UniProtKB-KW"/>
</dbReference>
<evidence type="ECO:0000256" key="3">
    <source>
        <dbReference type="ARBA" id="ARBA00022737"/>
    </source>
</evidence>
<reference evidence="12 13" key="1">
    <citation type="submission" date="2017-12" db="EMBL/GenBank/DDBJ databases">
        <title>Hemimetabolous genomes reveal molecular basis of termite eusociality.</title>
        <authorList>
            <person name="Harrison M.C."/>
            <person name="Jongepier E."/>
            <person name="Robertson H.M."/>
            <person name="Arning N."/>
            <person name="Bitard-Feildel T."/>
            <person name="Chao H."/>
            <person name="Childers C.P."/>
            <person name="Dinh H."/>
            <person name="Doddapaneni H."/>
            <person name="Dugan S."/>
            <person name="Gowin J."/>
            <person name="Greiner C."/>
            <person name="Han Y."/>
            <person name="Hu H."/>
            <person name="Hughes D.S.T."/>
            <person name="Huylmans A.-K."/>
            <person name="Kemena C."/>
            <person name="Kremer L.P.M."/>
            <person name="Lee S.L."/>
            <person name="Lopez-Ezquerra A."/>
            <person name="Mallet L."/>
            <person name="Monroy-Kuhn J.M."/>
            <person name="Moser A."/>
            <person name="Murali S.C."/>
            <person name="Muzny D.M."/>
            <person name="Otani S."/>
            <person name="Piulachs M.-D."/>
            <person name="Poelchau M."/>
            <person name="Qu J."/>
            <person name="Schaub F."/>
            <person name="Wada-Katsumata A."/>
            <person name="Worley K.C."/>
            <person name="Xie Q."/>
            <person name="Ylla G."/>
            <person name="Poulsen M."/>
            <person name="Gibbs R.A."/>
            <person name="Schal C."/>
            <person name="Richards S."/>
            <person name="Belles X."/>
            <person name="Korb J."/>
            <person name="Bornberg-Bauer E."/>
        </authorList>
    </citation>
    <scope>NUCLEOTIDE SEQUENCE [LARGE SCALE GENOMIC DNA]</scope>
    <source>
        <tissue evidence="12">Whole body</tissue>
    </source>
</reference>
<feature type="domain" description="C2H2-type" evidence="11">
    <location>
        <begin position="281"/>
        <end position="308"/>
    </location>
</feature>
<keyword evidence="4 9" id="KW-0863">Zinc-finger</keyword>
<accession>A0A2J7QZF4</accession>
<keyword evidence="13" id="KW-1185">Reference proteome</keyword>
<dbReference type="PROSITE" id="PS50157">
    <property type="entry name" value="ZINC_FINGER_C2H2_2"/>
    <property type="match status" value="8"/>
</dbReference>
<dbReference type="SMART" id="SM00355">
    <property type="entry name" value="ZnF_C2H2"/>
    <property type="match status" value="9"/>
</dbReference>
<protein>
    <recommendedName>
        <fullName evidence="11">C2H2-type domain-containing protein</fullName>
    </recommendedName>
</protein>
<feature type="domain" description="C2H2-type" evidence="11">
    <location>
        <begin position="452"/>
        <end position="480"/>
    </location>
</feature>
<dbReference type="InterPro" id="IPR036236">
    <property type="entry name" value="Znf_C2H2_sf"/>
</dbReference>
<evidence type="ECO:0000256" key="10">
    <source>
        <dbReference type="SAM" id="MobiDB-lite"/>
    </source>
</evidence>
<dbReference type="PROSITE" id="PS00028">
    <property type="entry name" value="ZINC_FINGER_C2H2_1"/>
    <property type="match status" value="5"/>
</dbReference>
<dbReference type="SUPFAM" id="SSF57667">
    <property type="entry name" value="beta-beta-alpha zinc fingers"/>
    <property type="match status" value="4"/>
</dbReference>